<dbReference type="Pfam" id="PF01435">
    <property type="entry name" value="Peptidase_M48"/>
    <property type="match status" value="1"/>
</dbReference>
<evidence type="ECO:0000256" key="2">
    <source>
        <dbReference type="ARBA" id="ARBA00009779"/>
    </source>
</evidence>
<dbReference type="HAMAP" id="MF_00188">
    <property type="entry name" value="Pept_M48_protease_HtpX"/>
    <property type="match status" value="1"/>
</dbReference>
<evidence type="ECO:0000256" key="10">
    <source>
        <dbReference type="ARBA" id="ARBA00023049"/>
    </source>
</evidence>
<feature type="binding site" evidence="12">
    <location>
        <position position="202"/>
    </location>
    <ligand>
        <name>Zn(2+)</name>
        <dbReference type="ChEBI" id="CHEBI:29105"/>
        <note>catalytic</note>
    </ligand>
</feature>
<protein>
    <recommendedName>
        <fullName evidence="12">Protease HtpX homolog</fullName>
        <ecNumber evidence="12">3.4.24.-</ecNumber>
    </recommendedName>
</protein>
<feature type="transmembrane region" description="Helical" evidence="12">
    <location>
        <begin position="140"/>
        <end position="163"/>
    </location>
</feature>
<comment type="caution">
    <text evidence="15">The sequence shown here is derived from an EMBL/GenBank/DDBJ whole genome shotgun (WGS) entry which is preliminary data.</text>
</comment>
<keyword evidence="10 12" id="KW-0482">Metalloprotease</keyword>
<evidence type="ECO:0000313" key="15">
    <source>
        <dbReference type="EMBL" id="PLW76345.1"/>
    </source>
</evidence>
<evidence type="ECO:0000256" key="7">
    <source>
        <dbReference type="ARBA" id="ARBA00022801"/>
    </source>
</evidence>
<comment type="cofactor">
    <cofactor evidence="12">
        <name>Zn(2+)</name>
        <dbReference type="ChEBI" id="CHEBI:29105"/>
    </cofactor>
    <text evidence="12">Binds 1 zinc ion per subunit.</text>
</comment>
<evidence type="ECO:0000256" key="5">
    <source>
        <dbReference type="ARBA" id="ARBA00022692"/>
    </source>
</evidence>
<evidence type="ECO:0000256" key="1">
    <source>
        <dbReference type="ARBA" id="ARBA00004651"/>
    </source>
</evidence>
<gene>
    <name evidence="12" type="primary">htpX</name>
    <name evidence="15" type="ORF">C0081_15790</name>
</gene>
<dbReference type="GO" id="GO:0004222">
    <property type="term" value="F:metalloendopeptidase activity"/>
    <property type="evidence" value="ECO:0007669"/>
    <property type="project" value="UniProtKB-UniRule"/>
</dbReference>
<evidence type="ECO:0000256" key="6">
    <source>
        <dbReference type="ARBA" id="ARBA00022723"/>
    </source>
</evidence>
<dbReference type="NCBIfam" id="NF002363">
    <property type="entry name" value="PRK01345.1"/>
    <property type="match status" value="1"/>
</dbReference>
<comment type="similarity">
    <text evidence="2 12">Belongs to the peptidase M48B family.</text>
</comment>
<feature type="active site" evidence="12">
    <location>
        <position position="131"/>
    </location>
</feature>
<dbReference type="InterPro" id="IPR001915">
    <property type="entry name" value="Peptidase_M48"/>
</dbReference>
<feature type="binding site" evidence="12">
    <location>
        <position position="130"/>
    </location>
    <ligand>
        <name>Zn(2+)</name>
        <dbReference type="ChEBI" id="CHEBI:29105"/>
        <note>catalytic</note>
    </ligand>
</feature>
<dbReference type="PANTHER" id="PTHR43221:SF1">
    <property type="entry name" value="PROTEASE HTPX"/>
    <property type="match status" value="1"/>
</dbReference>
<evidence type="ECO:0000256" key="8">
    <source>
        <dbReference type="ARBA" id="ARBA00022833"/>
    </source>
</evidence>
<keyword evidence="16" id="KW-1185">Reference proteome</keyword>
<dbReference type="EC" id="3.4.24.-" evidence="12"/>
<evidence type="ECO:0000256" key="12">
    <source>
        <dbReference type="HAMAP-Rule" id="MF_00188"/>
    </source>
</evidence>
<dbReference type="AlphaFoldDB" id="A0A2N5XPD9"/>
<dbReference type="InterPro" id="IPR022919">
    <property type="entry name" value="Pept_M48_protease_HtpX"/>
</dbReference>
<comment type="subcellular location">
    <subcellularLocation>
        <location evidence="1 12">Cell membrane</location>
        <topology evidence="1 12">Multi-pass membrane protein</topology>
    </subcellularLocation>
</comment>
<name>A0A2N5XPD9_9HYPH</name>
<evidence type="ECO:0000256" key="11">
    <source>
        <dbReference type="ARBA" id="ARBA00023136"/>
    </source>
</evidence>
<dbReference type="CDD" id="cd07336">
    <property type="entry name" value="M48B_HtpX_like"/>
    <property type="match status" value="1"/>
</dbReference>
<dbReference type="RefSeq" id="WP_101534779.1">
    <property type="nucleotide sequence ID" value="NZ_JBFHIU010000184.1"/>
</dbReference>
<feature type="transmembrane region" description="Helical" evidence="12">
    <location>
        <begin position="30"/>
        <end position="46"/>
    </location>
</feature>
<keyword evidence="11 12" id="KW-0472">Membrane</keyword>
<feature type="binding site" evidence="12">
    <location>
        <position position="134"/>
    </location>
    <ligand>
        <name>Zn(2+)</name>
        <dbReference type="ChEBI" id="CHEBI:29105"/>
        <note>catalytic</note>
    </ligand>
</feature>
<feature type="transmembrane region" description="Helical" evidence="12">
    <location>
        <begin position="175"/>
        <end position="197"/>
    </location>
</feature>
<sequence>MNFFRTALLLAGMTALFMAIGYMLGGSGGMMIAFIIALGMNAFSYWNSDKMVLKMHNAVEVDARTAPEYYEIVQKLAAEAQLPMPRVYVLDSEQPNAFATGRNPQNAAVAASTGLLNRLTYEEVAGVMAHELAHIKNYDILTMTVTATLAGAVSMLANFAMFFGGGRDREGGGVGIIGTIALMILAPLAASVVQMAISRTREYEADKIGAQICGQPIWLASALAKIANAAGREVNVTAEANPATAHMFIINPLSGQKMDNLFSTHPDTQNRIDALQALQQEWYGSNGPLKVSSGGTLGANQRRNSLDDGPWGRATHDDEPSGPWG</sequence>
<evidence type="ECO:0000256" key="13">
    <source>
        <dbReference type="SAM" id="MobiDB-lite"/>
    </source>
</evidence>
<dbReference type="EMBL" id="PKUQ01000031">
    <property type="protein sequence ID" value="PLW76345.1"/>
    <property type="molecule type" value="Genomic_DNA"/>
</dbReference>
<dbReference type="GO" id="GO:0006508">
    <property type="term" value="P:proteolysis"/>
    <property type="evidence" value="ECO:0007669"/>
    <property type="project" value="UniProtKB-KW"/>
</dbReference>
<dbReference type="GO" id="GO:0005886">
    <property type="term" value="C:plasma membrane"/>
    <property type="evidence" value="ECO:0007669"/>
    <property type="project" value="UniProtKB-SubCell"/>
</dbReference>
<keyword evidence="6 12" id="KW-0479">Metal-binding</keyword>
<keyword evidence="9 12" id="KW-1133">Transmembrane helix</keyword>
<dbReference type="OrthoDB" id="15218at2"/>
<reference evidence="15 16" key="1">
    <citation type="submission" date="2018-01" db="EMBL/GenBank/DDBJ databases">
        <title>The draft genome sequence of Cohaesibacter sp. H1304.</title>
        <authorList>
            <person name="Wang N.-N."/>
            <person name="Du Z.-J."/>
        </authorList>
    </citation>
    <scope>NUCLEOTIDE SEQUENCE [LARGE SCALE GENOMIC DNA]</scope>
    <source>
        <strain evidence="15 16">H1304</strain>
    </source>
</reference>
<dbReference type="NCBIfam" id="NF002826">
    <property type="entry name" value="PRK03001.1"/>
    <property type="match status" value="1"/>
</dbReference>
<keyword evidence="3 12" id="KW-1003">Cell membrane</keyword>
<keyword evidence="7 12" id="KW-0378">Hydrolase</keyword>
<keyword evidence="8 12" id="KW-0862">Zinc</keyword>
<dbReference type="Proteomes" id="UP000234881">
    <property type="component" value="Unassembled WGS sequence"/>
</dbReference>
<evidence type="ECO:0000259" key="14">
    <source>
        <dbReference type="Pfam" id="PF01435"/>
    </source>
</evidence>
<keyword evidence="4 12" id="KW-0645">Protease</keyword>
<dbReference type="GO" id="GO:0008270">
    <property type="term" value="F:zinc ion binding"/>
    <property type="evidence" value="ECO:0007669"/>
    <property type="project" value="UniProtKB-UniRule"/>
</dbReference>
<organism evidence="15 16">
    <name type="scientific">Cohaesibacter celericrescens</name>
    <dbReference type="NCBI Taxonomy" id="2067669"/>
    <lineage>
        <taxon>Bacteria</taxon>
        <taxon>Pseudomonadati</taxon>
        <taxon>Pseudomonadota</taxon>
        <taxon>Alphaproteobacteria</taxon>
        <taxon>Hyphomicrobiales</taxon>
        <taxon>Cohaesibacteraceae</taxon>
    </lineage>
</organism>
<evidence type="ECO:0000256" key="3">
    <source>
        <dbReference type="ARBA" id="ARBA00022475"/>
    </source>
</evidence>
<dbReference type="InterPro" id="IPR050083">
    <property type="entry name" value="HtpX_protease"/>
</dbReference>
<evidence type="ECO:0000256" key="4">
    <source>
        <dbReference type="ARBA" id="ARBA00022670"/>
    </source>
</evidence>
<evidence type="ECO:0000256" key="9">
    <source>
        <dbReference type="ARBA" id="ARBA00022989"/>
    </source>
</evidence>
<keyword evidence="5 12" id="KW-0812">Transmembrane</keyword>
<feature type="region of interest" description="Disordered" evidence="13">
    <location>
        <begin position="289"/>
        <end position="325"/>
    </location>
</feature>
<dbReference type="PANTHER" id="PTHR43221">
    <property type="entry name" value="PROTEASE HTPX"/>
    <property type="match status" value="1"/>
</dbReference>
<proteinExistence type="inferred from homology"/>
<feature type="domain" description="Peptidase M48" evidence="14">
    <location>
        <begin position="66"/>
        <end position="277"/>
    </location>
</feature>
<accession>A0A2N5XPD9</accession>
<feature type="transmembrane region" description="Helical" evidence="12">
    <location>
        <begin position="7"/>
        <end position="24"/>
    </location>
</feature>
<dbReference type="Gene3D" id="3.30.2010.10">
    <property type="entry name" value="Metalloproteases ('zincins'), catalytic domain"/>
    <property type="match status" value="1"/>
</dbReference>
<evidence type="ECO:0000313" key="16">
    <source>
        <dbReference type="Proteomes" id="UP000234881"/>
    </source>
</evidence>